<protein>
    <recommendedName>
        <fullName evidence="3">RING-type E3 ubiquitin transferase</fullName>
        <ecNumber evidence="3">2.3.2.27</ecNumber>
    </recommendedName>
</protein>
<evidence type="ECO:0000256" key="6">
    <source>
        <dbReference type="ARBA" id="ARBA00022786"/>
    </source>
</evidence>
<dbReference type="GO" id="GO:0031491">
    <property type="term" value="F:nucleosome binding"/>
    <property type="evidence" value="ECO:0007669"/>
    <property type="project" value="TreeGrafter"/>
</dbReference>
<dbReference type="InterPro" id="IPR051657">
    <property type="entry name" value="RNF168/RNF169_E3_ubiq-ligase"/>
</dbReference>
<feature type="compositionally biased region" description="Basic and acidic residues" evidence="8">
    <location>
        <begin position="378"/>
        <end position="397"/>
    </location>
</feature>
<evidence type="ECO:0000256" key="8">
    <source>
        <dbReference type="SAM" id="MobiDB-lite"/>
    </source>
</evidence>
<dbReference type="GO" id="GO:0006302">
    <property type="term" value="P:double-strand break repair"/>
    <property type="evidence" value="ECO:0007669"/>
    <property type="project" value="TreeGrafter"/>
</dbReference>
<dbReference type="SUPFAM" id="SSF57850">
    <property type="entry name" value="RING/U-box"/>
    <property type="match status" value="1"/>
</dbReference>
<gene>
    <name evidence="9" type="ORF">FD754_020476</name>
</gene>
<feature type="compositionally biased region" description="Polar residues" evidence="8">
    <location>
        <begin position="157"/>
        <end position="173"/>
    </location>
</feature>
<dbReference type="PANTHER" id="PTHR23328">
    <property type="entry name" value="RING-TYPE DOMAIN-CONTAINING PROTEIN"/>
    <property type="match status" value="1"/>
</dbReference>
<evidence type="ECO:0000256" key="7">
    <source>
        <dbReference type="ARBA" id="ARBA00023242"/>
    </source>
</evidence>
<keyword evidence="10" id="KW-1185">Reference proteome</keyword>
<proteinExistence type="predicted"/>
<dbReference type="InterPro" id="IPR013083">
    <property type="entry name" value="Znf_RING/FYVE/PHD"/>
</dbReference>
<evidence type="ECO:0000256" key="2">
    <source>
        <dbReference type="ARBA" id="ARBA00004123"/>
    </source>
</evidence>
<reference evidence="9 10" key="1">
    <citation type="submission" date="2019-06" db="EMBL/GenBank/DDBJ databases">
        <title>Discovery of a novel chromosome fission-fusion reversal in muntjac.</title>
        <authorList>
            <person name="Mudd A.B."/>
            <person name="Bredeson J.V."/>
            <person name="Baum R."/>
            <person name="Hockemeyer D."/>
            <person name="Rokhsar D.S."/>
        </authorList>
    </citation>
    <scope>NUCLEOTIDE SEQUENCE [LARGE SCALE GENOMIC DNA]</scope>
    <source>
        <strain evidence="9">UTSW_UCB_Mm</strain>
        <tissue evidence="9">Fibroblast cell line</tissue>
    </source>
</reference>
<organism evidence="9 10">
    <name type="scientific">Muntiacus muntjak</name>
    <name type="common">Barking deer</name>
    <name type="synonym">Indian muntjac</name>
    <dbReference type="NCBI Taxonomy" id="9888"/>
    <lineage>
        <taxon>Eukaryota</taxon>
        <taxon>Metazoa</taxon>
        <taxon>Chordata</taxon>
        <taxon>Craniata</taxon>
        <taxon>Vertebrata</taxon>
        <taxon>Euteleostomi</taxon>
        <taxon>Mammalia</taxon>
        <taxon>Eutheria</taxon>
        <taxon>Laurasiatheria</taxon>
        <taxon>Artiodactyla</taxon>
        <taxon>Ruminantia</taxon>
        <taxon>Pecora</taxon>
        <taxon>Cervidae</taxon>
        <taxon>Muntiacinae</taxon>
        <taxon>Muntiacus</taxon>
    </lineage>
</organism>
<evidence type="ECO:0000256" key="1">
    <source>
        <dbReference type="ARBA" id="ARBA00000900"/>
    </source>
</evidence>
<evidence type="ECO:0000256" key="3">
    <source>
        <dbReference type="ARBA" id="ARBA00012483"/>
    </source>
</evidence>
<feature type="compositionally biased region" description="Polar residues" evidence="8">
    <location>
        <begin position="422"/>
        <end position="431"/>
    </location>
</feature>
<keyword evidence="5" id="KW-0227">DNA damage</keyword>
<keyword evidence="7" id="KW-0539">Nucleus</keyword>
<dbReference type="GO" id="GO:0035861">
    <property type="term" value="C:site of double-strand break"/>
    <property type="evidence" value="ECO:0007669"/>
    <property type="project" value="TreeGrafter"/>
</dbReference>
<keyword evidence="4" id="KW-0808">Transferase</keyword>
<feature type="region of interest" description="Disordered" evidence="8">
    <location>
        <begin position="368"/>
        <end position="431"/>
    </location>
</feature>
<dbReference type="Gene3D" id="3.30.40.10">
    <property type="entry name" value="Zinc/RING finger domain, C3HC4 (zinc finger)"/>
    <property type="match status" value="1"/>
</dbReference>
<dbReference type="GO" id="GO:0061630">
    <property type="term" value="F:ubiquitin protein ligase activity"/>
    <property type="evidence" value="ECO:0007669"/>
    <property type="project" value="UniProtKB-EC"/>
</dbReference>
<comment type="catalytic activity">
    <reaction evidence="1">
        <text>S-ubiquitinyl-[E2 ubiquitin-conjugating enzyme]-L-cysteine + [acceptor protein]-L-lysine = [E2 ubiquitin-conjugating enzyme]-L-cysteine + N(6)-ubiquitinyl-[acceptor protein]-L-lysine.</text>
        <dbReference type="EC" id="2.3.2.27"/>
    </reaction>
</comment>
<dbReference type="Proteomes" id="UP000326458">
    <property type="component" value="Unassembled WGS sequence"/>
</dbReference>
<dbReference type="GO" id="GO:0005634">
    <property type="term" value="C:nucleus"/>
    <property type="evidence" value="ECO:0007669"/>
    <property type="project" value="UniProtKB-SubCell"/>
</dbReference>
<dbReference type="CDD" id="cd22265">
    <property type="entry name" value="UDM1_RNF168"/>
    <property type="match status" value="1"/>
</dbReference>
<sequence length="442" mass="50479">MEILIEPVTLPCNHTLCKARFESTVKKTNVCSPFCCHRIAFWTWHHMQRNSLVNMELCLLSSPGELRRDYEEERSKVEAEQQANQEKENKASEEYIQILLAEEEEEERRQTEKRHTEREVQQKSDEVLARRLNLNISNFCEGSVSASPSDSKKSDPENNQYLSLNSQLGSASQFEAVEEDTKTSMSKENTEIEEGMPALSPQMCLEVQKQGAESSVDSPRPELYASGREWCLEGKVKIKQSSHEKGLCVISQEEPKARVPSFGEAAVKPYGETENGCTVSEMTQTLKNNPAESLSEAVSDPCCSTKEEKCSLKLTQTKSKQVHFTSKLIDLERLHFERHKQEQDKLLALPNNIRNFIASEKDEYQLQAVSSPPGKLLNEQRKNAKERSFKRQTDLKHPGPRRASKNENWQPSKIQIIPNAAHSLQPSKSQKSIFQMFQRYTQ</sequence>
<dbReference type="EMBL" id="VCEA01000003">
    <property type="protein sequence ID" value="KAB0343550.1"/>
    <property type="molecule type" value="Genomic_DNA"/>
</dbReference>
<feature type="compositionally biased region" description="Basic and acidic residues" evidence="8">
    <location>
        <begin position="107"/>
        <end position="126"/>
    </location>
</feature>
<feature type="region of interest" description="Disordered" evidence="8">
    <location>
        <begin position="71"/>
        <end position="126"/>
    </location>
</feature>
<dbReference type="EC" id="2.3.2.27" evidence="3"/>
<name>A0A5N3V4P1_MUNMU</name>
<comment type="caution">
    <text evidence="9">The sequence shown here is derived from an EMBL/GenBank/DDBJ whole genome shotgun (WGS) entry which is preliminary data.</text>
</comment>
<accession>A0A5N3V4P1</accession>
<evidence type="ECO:0000256" key="5">
    <source>
        <dbReference type="ARBA" id="ARBA00022763"/>
    </source>
</evidence>
<evidence type="ECO:0000256" key="4">
    <source>
        <dbReference type="ARBA" id="ARBA00022679"/>
    </source>
</evidence>
<feature type="compositionally biased region" description="Basic and acidic residues" evidence="8">
    <location>
        <begin position="71"/>
        <end position="93"/>
    </location>
</feature>
<evidence type="ECO:0000313" key="9">
    <source>
        <dbReference type="EMBL" id="KAB0343550.1"/>
    </source>
</evidence>
<keyword evidence="6" id="KW-0833">Ubl conjugation pathway</keyword>
<evidence type="ECO:0000313" key="10">
    <source>
        <dbReference type="Proteomes" id="UP000326458"/>
    </source>
</evidence>
<dbReference type="PANTHER" id="PTHR23328:SF1">
    <property type="entry name" value="E3 UBIQUITIN-PROTEIN LIGASE RNF168"/>
    <property type="match status" value="1"/>
</dbReference>
<feature type="region of interest" description="Disordered" evidence="8">
    <location>
        <begin position="142"/>
        <end position="191"/>
    </location>
</feature>
<dbReference type="AlphaFoldDB" id="A0A5N3V4P1"/>
<comment type="subcellular location">
    <subcellularLocation>
        <location evidence="2">Nucleus</location>
    </subcellularLocation>
</comment>